<dbReference type="InterPro" id="IPR057589">
    <property type="entry name" value="GT_PLOD"/>
</dbReference>
<evidence type="ECO:0000313" key="3">
    <source>
        <dbReference type="Proteomes" id="UP000626109"/>
    </source>
</evidence>
<gene>
    <name evidence="2" type="ORF">PGLA2088_LOCUS18591</name>
</gene>
<comment type="caution">
    <text evidence="2">The sequence shown here is derived from an EMBL/GenBank/DDBJ whole genome shotgun (WGS) entry which is preliminary data.</text>
</comment>
<dbReference type="Proteomes" id="UP000626109">
    <property type="component" value="Unassembled WGS sequence"/>
</dbReference>
<feature type="domain" description="PLOD1-3-like GT" evidence="1">
    <location>
        <begin position="100"/>
        <end position="335"/>
    </location>
</feature>
<evidence type="ECO:0000313" key="2">
    <source>
        <dbReference type="EMBL" id="CAE8673565.1"/>
    </source>
</evidence>
<dbReference type="Pfam" id="PF25342">
    <property type="entry name" value="GT_PLOD"/>
    <property type="match status" value="1"/>
</dbReference>
<dbReference type="EMBL" id="CAJNNW010024657">
    <property type="protein sequence ID" value="CAE8673565.1"/>
    <property type="molecule type" value="Genomic_DNA"/>
</dbReference>
<accession>A0A813JBJ2</accession>
<dbReference type="AlphaFoldDB" id="A0A813JBJ2"/>
<feature type="non-terminal residue" evidence="2">
    <location>
        <position position="1"/>
    </location>
</feature>
<dbReference type="CDD" id="cd22997">
    <property type="entry name" value="GT_LH"/>
    <property type="match status" value="1"/>
</dbReference>
<reference evidence="2" key="1">
    <citation type="submission" date="2021-02" db="EMBL/GenBank/DDBJ databases">
        <authorList>
            <person name="Dougan E. K."/>
            <person name="Rhodes N."/>
            <person name="Thang M."/>
            <person name="Chan C."/>
        </authorList>
    </citation>
    <scope>NUCLEOTIDE SEQUENCE</scope>
</reference>
<organism evidence="2 3">
    <name type="scientific">Polarella glacialis</name>
    <name type="common">Dinoflagellate</name>
    <dbReference type="NCBI Taxonomy" id="89957"/>
    <lineage>
        <taxon>Eukaryota</taxon>
        <taxon>Sar</taxon>
        <taxon>Alveolata</taxon>
        <taxon>Dinophyceae</taxon>
        <taxon>Suessiales</taxon>
        <taxon>Suessiaceae</taxon>
        <taxon>Polarella</taxon>
    </lineage>
</organism>
<protein>
    <recommendedName>
        <fullName evidence="1">PLOD1-3-like GT domain-containing protein</fullName>
    </recommendedName>
</protein>
<evidence type="ECO:0000259" key="1">
    <source>
        <dbReference type="Pfam" id="PF25342"/>
    </source>
</evidence>
<sequence>SRRASKLGRFLVWDVVVESDHRIITGTMWTKRWPPQHLRLSCCAVVCGALCRGAQRSLEALAVVPCFAHNPVARRSLHTATSSSSRAAVGLSREGGGERAHVLAIATEYRQEAVILQRSAQLLGYSFHFCGMREKWIGWGTKLVQYRRALKRGLKRGDIAATDPVLLIDGWDCAIVGPALEFSQKMASSPFADLDVPWYAGERICGPDFFKATRIDAVHGDPGTPWRYPNAGCMAGRALGVLNLIDDLLKGARNGEEPFPEDGNDQGRLHEHLLELGERGDPVPYLVDSRCGIFQCLYEAEPQWDMQHPAGSLLPRLRNTLTGETPIVLHGNGHTGRWFLSCLWREMDFLKRVGLSQEELAHLPFDGPVAPGTFPDEATEKNWLSTFQLYRIIETQMAYARVGVEWDPWKIAAEAGNKVASDELQDPY</sequence>
<proteinExistence type="predicted"/>
<name>A0A813JBJ2_POLGL</name>